<proteinExistence type="predicted"/>
<feature type="compositionally biased region" description="Acidic residues" evidence="1">
    <location>
        <begin position="52"/>
        <end position="64"/>
    </location>
</feature>
<comment type="caution">
    <text evidence="2">The sequence shown here is derived from an EMBL/GenBank/DDBJ whole genome shotgun (WGS) entry which is preliminary data.</text>
</comment>
<evidence type="ECO:0000313" key="2">
    <source>
        <dbReference type="EMBL" id="MCH89184.1"/>
    </source>
</evidence>
<gene>
    <name evidence="2" type="ORF">A2U01_0010077</name>
</gene>
<protein>
    <submittedName>
        <fullName evidence="2">Protein DEK-like</fullName>
    </submittedName>
</protein>
<feature type="region of interest" description="Disordered" evidence="1">
    <location>
        <begin position="47"/>
        <end position="75"/>
    </location>
</feature>
<dbReference type="EMBL" id="LXQA010015649">
    <property type="protein sequence ID" value="MCH89184.1"/>
    <property type="molecule type" value="Genomic_DNA"/>
</dbReference>
<reference evidence="2 3" key="1">
    <citation type="journal article" date="2018" name="Front. Plant Sci.">
        <title>Red Clover (Trifolium pratense) and Zigzag Clover (T. medium) - A Picture of Genomic Similarities and Differences.</title>
        <authorList>
            <person name="Dluhosova J."/>
            <person name="Istvanek J."/>
            <person name="Nedelnik J."/>
            <person name="Repkova J."/>
        </authorList>
    </citation>
    <scope>NUCLEOTIDE SEQUENCE [LARGE SCALE GENOMIC DNA]</scope>
    <source>
        <strain evidence="3">cv. 10/8</strain>
        <tissue evidence="2">Leaf</tissue>
    </source>
</reference>
<dbReference type="AlphaFoldDB" id="A0A392MSC4"/>
<name>A0A392MSC4_9FABA</name>
<dbReference type="Proteomes" id="UP000265520">
    <property type="component" value="Unassembled WGS sequence"/>
</dbReference>
<evidence type="ECO:0000256" key="1">
    <source>
        <dbReference type="SAM" id="MobiDB-lite"/>
    </source>
</evidence>
<accession>A0A392MSC4</accession>
<keyword evidence="3" id="KW-1185">Reference proteome</keyword>
<sequence length="75" mass="8469">MRGEKVLKESFGQKTNKIARHFSAEQFDGDLTPKKAAIKLMIQEELEKLAEEADESEEDEEDAEKNEGRSTGQKA</sequence>
<organism evidence="2 3">
    <name type="scientific">Trifolium medium</name>
    <dbReference type="NCBI Taxonomy" id="97028"/>
    <lineage>
        <taxon>Eukaryota</taxon>
        <taxon>Viridiplantae</taxon>
        <taxon>Streptophyta</taxon>
        <taxon>Embryophyta</taxon>
        <taxon>Tracheophyta</taxon>
        <taxon>Spermatophyta</taxon>
        <taxon>Magnoliopsida</taxon>
        <taxon>eudicotyledons</taxon>
        <taxon>Gunneridae</taxon>
        <taxon>Pentapetalae</taxon>
        <taxon>rosids</taxon>
        <taxon>fabids</taxon>
        <taxon>Fabales</taxon>
        <taxon>Fabaceae</taxon>
        <taxon>Papilionoideae</taxon>
        <taxon>50 kb inversion clade</taxon>
        <taxon>NPAAA clade</taxon>
        <taxon>Hologalegina</taxon>
        <taxon>IRL clade</taxon>
        <taxon>Trifolieae</taxon>
        <taxon>Trifolium</taxon>
    </lineage>
</organism>
<evidence type="ECO:0000313" key="3">
    <source>
        <dbReference type="Proteomes" id="UP000265520"/>
    </source>
</evidence>